<feature type="compositionally biased region" description="Polar residues" evidence="1">
    <location>
        <begin position="102"/>
        <end position="112"/>
    </location>
</feature>
<feature type="compositionally biased region" description="Basic and acidic residues" evidence="1">
    <location>
        <begin position="91"/>
        <end position="100"/>
    </location>
</feature>
<feature type="domain" description="Spartan-like zinc binding" evidence="2">
    <location>
        <begin position="1"/>
        <end position="45"/>
    </location>
</feature>
<evidence type="ECO:0000313" key="3">
    <source>
        <dbReference type="Proteomes" id="UP000050741"/>
    </source>
</evidence>
<accession>A0A183CPY2</accession>
<dbReference type="PANTHER" id="PTHR21220:SF0">
    <property type="entry name" value="DNA-DEPENDENT METALLOPROTEASE SPRTN"/>
    <property type="match status" value="1"/>
</dbReference>
<dbReference type="Gene3D" id="1.10.150.670">
    <property type="entry name" value="Crossover junction endonuclease EME1, DNA-binding domain"/>
    <property type="match status" value="1"/>
</dbReference>
<reference evidence="4" key="2">
    <citation type="submission" date="2016-06" db="UniProtKB">
        <authorList>
            <consortium name="WormBaseParasite"/>
        </authorList>
    </citation>
    <scope>IDENTIFICATION</scope>
</reference>
<dbReference type="InterPro" id="IPR042530">
    <property type="entry name" value="EME1/EME2_C"/>
</dbReference>
<dbReference type="GO" id="GO:0006974">
    <property type="term" value="P:DNA damage response"/>
    <property type="evidence" value="ECO:0007669"/>
    <property type="project" value="InterPro"/>
</dbReference>
<proteinExistence type="predicted"/>
<dbReference type="InterPro" id="IPR055220">
    <property type="entry name" value="SPRTN_ZBD"/>
</dbReference>
<evidence type="ECO:0000259" key="2">
    <source>
        <dbReference type="Pfam" id="PF22934"/>
    </source>
</evidence>
<organism evidence="3 4">
    <name type="scientific">Globodera pallida</name>
    <name type="common">Potato cyst nematode worm</name>
    <name type="synonym">Heterodera pallida</name>
    <dbReference type="NCBI Taxonomy" id="36090"/>
    <lineage>
        <taxon>Eukaryota</taxon>
        <taxon>Metazoa</taxon>
        <taxon>Ecdysozoa</taxon>
        <taxon>Nematoda</taxon>
        <taxon>Chromadorea</taxon>
        <taxon>Rhabditida</taxon>
        <taxon>Tylenchina</taxon>
        <taxon>Tylenchomorpha</taxon>
        <taxon>Tylenchoidea</taxon>
        <taxon>Heteroderidae</taxon>
        <taxon>Heteroderinae</taxon>
        <taxon>Globodera</taxon>
    </lineage>
</organism>
<dbReference type="Pfam" id="PF22934">
    <property type="entry name" value="SPRTN_ZBD"/>
    <property type="match status" value="1"/>
</dbReference>
<sequence>WRCTGPCKDRQPFFGWVKRAMNRAPSANDLWWTTHQASCSGEFVKVKEPEKKKRQRKQTGTEATQPKIGIFFPGKGYVLGNEAVTTSAFMEEERRNERPEGPSNSQSTSTVDNEAEKPVATKRKRRTKEEIEQEKLNKEVNKVCRQIQSAKNTKCEQYLFCHFSSKILCLNDNLAEELGKRFEERGITEQIVYDKSHNNLMQVFWLKKRLEAFLEDGKLHKSERMELQNVFCCVLSGETYSVLVKSRGNSMMDYLDEQMAAVRQKISGDPQLTVVVFGTHHVRENTVSSLIFEAFEKHRIQFRFVSDAFDFSFLIAQYHRALAKVEKKAEKQIAVEQSDSTNGTHFVSEKGIADGPSMVSEALAKVEKKAEKQIASDSTNGTHFVAEKGIADGPSMVSDWWEKMLEHLHRMSEEQKRAIMEAHPNPYKLMEWLLEPENTAGQAMFALSEIQMESGRRLGPVLAQKIYKMLTSRTGTESTE</sequence>
<dbReference type="AlphaFoldDB" id="A0A183CPY2"/>
<evidence type="ECO:0000256" key="1">
    <source>
        <dbReference type="SAM" id="MobiDB-lite"/>
    </source>
</evidence>
<keyword evidence="3" id="KW-1185">Reference proteome</keyword>
<dbReference type="WBParaSite" id="GPLIN_001494000">
    <property type="protein sequence ID" value="GPLIN_001494000"/>
    <property type="gene ID" value="GPLIN_001494000"/>
</dbReference>
<feature type="region of interest" description="Disordered" evidence="1">
    <location>
        <begin position="89"/>
        <end position="131"/>
    </location>
</feature>
<feature type="region of interest" description="Disordered" evidence="1">
    <location>
        <begin position="43"/>
        <end position="67"/>
    </location>
</feature>
<protein>
    <submittedName>
        <fullName evidence="4">Crossover junction endonuclease MUS81</fullName>
    </submittedName>
</protein>
<evidence type="ECO:0000313" key="4">
    <source>
        <dbReference type="WBParaSite" id="GPLIN_001494000"/>
    </source>
</evidence>
<name>A0A183CPY2_GLOPA</name>
<dbReference type="GO" id="GO:0004222">
    <property type="term" value="F:metalloendopeptidase activity"/>
    <property type="evidence" value="ECO:0007669"/>
    <property type="project" value="InterPro"/>
</dbReference>
<dbReference type="InterPro" id="IPR044245">
    <property type="entry name" value="Spartan"/>
</dbReference>
<dbReference type="GO" id="GO:0003697">
    <property type="term" value="F:single-stranded DNA binding"/>
    <property type="evidence" value="ECO:0007669"/>
    <property type="project" value="InterPro"/>
</dbReference>
<dbReference type="GO" id="GO:0031593">
    <property type="term" value="F:polyubiquitin modification-dependent protein binding"/>
    <property type="evidence" value="ECO:0007669"/>
    <property type="project" value="TreeGrafter"/>
</dbReference>
<dbReference type="PANTHER" id="PTHR21220">
    <property type="entry name" value="DNA-DEPENDENT METALLOPROTEASE SPRTN"/>
    <property type="match status" value="1"/>
</dbReference>
<dbReference type="GO" id="GO:0005634">
    <property type="term" value="C:nucleus"/>
    <property type="evidence" value="ECO:0007669"/>
    <property type="project" value="TreeGrafter"/>
</dbReference>
<reference evidence="3" key="1">
    <citation type="submission" date="2014-05" db="EMBL/GenBank/DDBJ databases">
        <title>The genome and life-stage specific transcriptomes of Globodera pallida elucidate key aspects of plant parasitism by a cyst nematode.</title>
        <authorList>
            <person name="Cotton J.A."/>
            <person name="Lilley C.J."/>
            <person name="Jones L.M."/>
            <person name="Kikuchi T."/>
            <person name="Reid A.J."/>
            <person name="Thorpe P."/>
            <person name="Tsai I.J."/>
            <person name="Beasley H."/>
            <person name="Blok V."/>
            <person name="Cock P.J.A."/>
            <person name="Van den Akker S.E."/>
            <person name="Holroyd N."/>
            <person name="Hunt M."/>
            <person name="Mantelin S."/>
            <person name="Naghra H."/>
            <person name="Pain A."/>
            <person name="Palomares-Rius J.E."/>
            <person name="Zarowiecki M."/>
            <person name="Berriman M."/>
            <person name="Jones J.T."/>
            <person name="Urwin P.E."/>
        </authorList>
    </citation>
    <scope>NUCLEOTIDE SEQUENCE [LARGE SCALE GENOMIC DNA]</scope>
    <source>
        <strain evidence="3">Lindley</strain>
    </source>
</reference>
<dbReference type="Proteomes" id="UP000050741">
    <property type="component" value="Unassembled WGS sequence"/>
</dbReference>